<dbReference type="Pfam" id="PF02446">
    <property type="entry name" value="Glyco_hydro_77"/>
    <property type="match status" value="1"/>
</dbReference>
<evidence type="ECO:0000256" key="9">
    <source>
        <dbReference type="ARBA" id="ARBA00031501"/>
    </source>
</evidence>
<reference evidence="10" key="1">
    <citation type="submission" date="2013-05" db="EMBL/GenBank/DDBJ databases">
        <title>Genome assembly of Cystobacter fuscus DSM 2262.</title>
        <authorList>
            <person name="Sharma G."/>
            <person name="Khatri I."/>
            <person name="Kaur C."/>
            <person name="Mayilraj S."/>
            <person name="Subramanian S."/>
        </authorList>
    </citation>
    <scope>NUCLEOTIDE SEQUENCE [LARGE SCALE GENOMIC DNA]</scope>
    <source>
        <strain evidence="10">DSM 2262</strain>
    </source>
</reference>
<evidence type="ECO:0000256" key="2">
    <source>
        <dbReference type="ARBA" id="ARBA00005684"/>
    </source>
</evidence>
<dbReference type="GO" id="GO:0005975">
    <property type="term" value="P:carbohydrate metabolic process"/>
    <property type="evidence" value="ECO:0007669"/>
    <property type="project" value="InterPro"/>
</dbReference>
<evidence type="ECO:0000256" key="5">
    <source>
        <dbReference type="ARBA" id="ARBA00022676"/>
    </source>
</evidence>
<evidence type="ECO:0000256" key="7">
    <source>
        <dbReference type="ARBA" id="ARBA00023277"/>
    </source>
</evidence>
<name>S9PA30_CYSF2</name>
<proteinExistence type="inferred from homology"/>
<keyword evidence="6" id="KW-0808">Transferase</keyword>
<protein>
    <recommendedName>
        <fullName evidence="4">4-alpha-glucanotransferase</fullName>
        <ecNumber evidence="3">2.4.1.25</ecNumber>
    </recommendedName>
    <alternativeName>
        <fullName evidence="8">Amylomaltase</fullName>
    </alternativeName>
    <alternativeName>
        <fullName evidence="9">Disproportionating enzyme</fullName>
    </alternativeName>
</protein>
<evidence type="ECO:0000256" key="3">
    <source>
        <dbReference type="ARBA" id="ARBA00012560"/>
    </source>
</evidence>
<dbReference type="PANTHER" id="PTHR32438:SF5">
    <property type="entry name" value="4-ALPHA-GLUCANOTRANSFERASE DPE1, CHLOROPLASTIC_AMYLOPLASTIC"/>
    <property type="match status" value="1"/>
</dbReference>
<dbReference type="EMBL" id="ANAH02000014">
    <property type="protein sequence ID" value="EPX59986.1"/>
    <property type="molecule type" value="Genomic_DNA"/>
</dbReference>
<comment type="caution">
    <text evidence="10">The sequence shown here is derived from an EMBL/GenBank/DDBJ whole genome shotgun (WGS) entry which is preliminary data.</text>
</comment>
<evidence type="ECO:0000313" key="10">
    <source>
        <dbReference type="EMBL" id="EPX59986.1"/>
    </source>
</evidence>
<keyword evidence="11" id="KW-1185">Reference proteome</keyword>
<sequence>MYSRAPMPPVTLPEDYRRHVTAALAALDVRNLVLSLHDPSLPGAPGEDVGRGSPYAAGGQRFFEFARELGFTGIQLGPQGQTTEDNASPYDGTLFSRNVLNVALGELVREESWGALLRPERVRAVAASRPGGESRVPHRHVFRVQEEALEEAWETFRFKRAQAQPGSVIARVAERFEDFQREHVQWLERDALYDVLCLEHGRSYWREWSSEWDRRLWNPRPSEEGAFAHRRQVLLAKHAARVEAYAFRQFLVHEQHRALRERTAEWGLKLYGDLQIGYSPRDAWAWQGLFLGSYLMGAPPSRTNPEGQPWNYPVLDPSRYHEPPGQPHAYEPVAKPGPVLWFMAARVNKMLAEYDGLRIDHPHGLVCPWVYRAGELEPVRAVQNGARLFASPDLADHPELARYALVPPEGLDRSVARYADGWVRELTPEQVTRYSALFDAIIAAVHAQGRQVSDLLCEVLSTMPYSLQRVLEQYGLGRFRVTQKADLTNPRDVYRGENAAPADWIMLGNHDTKSIWALAERWFAVGEARAQADYLAWRLHPEEEGREEFARRLVEERGMLVQAKFADLFVSRAENVMVFFSDLLGLKETYNAPGTVSDENWSLRIPQEYRREYGEKLGRDEALNLPGALALALRAVKPEHQPLIENLERLAARLRHG</sequence>
<evidence type="ECO:0000256" key="1">
    <source>
        <dbReference type="ARBA" id="ARBA00000439"/>
    </source>
</evidence>
<dbReference type="InterPro" id="IPR017853">
    <property type="entry name" value="GH"/>
</dbReference>
<dbReference type="EC" id="2.4.1.25" evidence="3"/>
<dbReference type="PANTHER" id="PTHR32438">
    <property type="entry name" value="4-ALPHA-GLUCANOTRANSFERASE DPE1, CHLOROPLASTIC/AMYLOPLASTIC"/>
    <property type="match status" value="1"/>
</dbReference>
<dbReference type="InterPro" id="IPR003385">
    <property type="entry name" value="Glyco_hydro_77"/>
</dbReference>
<accession>S9PA30</accession>
<evidence type="ECO:0000256" key="6">
    <source>
        <dbReference type="ARBA" id="ARBA00022679"/>
    </source>
</evidence>
<evidence type="ECO:0000256" key="8">
    <source>
        <dbReference type="ARBA" id="ARBA00031423"/>
    </source>
</evidence>
<evidence type="ECO:0000313" key="11">
    <source>
        <dbReference type="Proteomes" id="UP000011682"/>
    </source>
</evidence>
<evidence type="ECO:0000256" key="4">
    <source>
        <dbReference type="ARBA" id="ARBA00020295"/>
    </source>
</evidence>
<keyword evidence="7" id="KW-0119">Carbohydrate metabolism</keyword>
<keyword evidence="5" id="KW-0328">Glycosyltransferase</keyword>
<comment type="catalytic activity">
    <reaction evidence="1">
        <text>Transfers a segment of a (1-&gt;4)-alpha-D-glucan to a new position in an acceptor, which may be glucose or a (1-&gt;4)-alpha-D-glucan.</text>
        <dbReference type="EC" id="2.4.1.25"/>
    </reaction>
</comment>
<dbReference type="eggNOG" id="COG1640">
    <property type="taxonomic scope" value="Bacteria"/>
</dbReference>
<dbReference type="AlphaFoldDB" id="S9PA30"/>
<dbReference type="Gene3D" id="3.20.20.80">
    <property type="entry name" value="Glycosidases"/>
    <property type="match status" value="1"/>
</dbReference>
<dbReference type="GO" id="GO:0004134">
    <property type="term" value="F:4-alpha-glucanotransferase activity"/>
    <property type="evidence" value="ECO:0007669"/>
    <property type="project" value="UniProtKB-EC"/>
</dbReference>
<gene>
    <name evidence="10" type="ORF">D187_002072</name>
</gene>
<comment type="similarity">
    <text evidence="2">Belongs to the disproportionating enzyme family.</text>
</comment>
<dbReference type="SUPFAM" id="SSF51445">
    <property type="entry name" value="(Trans)glycosidases"/>
    <property type="match status" value="1"/>
</dbReference>
<dbReference type="Proteomes" id="UP000011682">
    <property type="component" value="Unassembled WGS sequence"/>
</dbReference>
<organism evidence="10 11">
    <name type="scientific">Cystobacter fuscus (strain ATCC 25194 / DSM 2262 / NBRC 100088 / M29)</name>
    <dbReference type="NCBI Taxonomy" id="1242864"/>
    <lineage>
        <taxon>Bacteria</taxon>
        <taxon>Pseudomonadati</taxon>
        <taxon>Myxococcota</taxon>
        <taxon>Myxococcia</taxon>
        <taxon>Myxococcales</taxon>
        <taxon>Cystobacterineae</taxon>
        <taxon>Archangiaceae</taxon>
        <taxon>Cystobacter</taxon>
    </lineage>
</organism>